<dbReference type="SMART" id="SM00448">
    <property type="entry name" value="REC"/>
    <property type="match status" value="1"/>
</dbReference>
<keyword evidence="4" id="KW-0597">Phosphoprotein</keyword>
<evidence type="ECO:0000256" key="2">
    <source>
        <dbReference type="ARBA" id="ARBA00023125"/>
    </source>
</evidence>
<evidence type="ECO:0000313" key="7">
    <source>
        <dbReference type="Proteomes" id="UP001293718"/>
    </source>
</evidence>
<dbReference type="InterPro" id="IPR058245">
    <property type="entry name" value="NreC/VraR/RcsB-like_REC"/>
</dbReference>
<evidence type="ECO:0000256" key="4">
    <source>
        <dbReference type="PROSITE-ProRule" id="PRU00169"/>
    </source>
</evidence>
<evidence type="ECO:0000256" key="1">
    <source>
        <dbReference type="ARBA" id="ARBA00023015"/>
    </source>
</evidence>
<dbReference type="RefSeq" id="WP_066333646.1">
    <property type="nucleotide sequence ID" value="NZ_JAXOJX010000035.1"/>
</dbReference>
<dbReference type="InterPro" id="IPR011006">
    <property type="entry name" value="CheY-like_superfamily"/>
</dbReference>
<organism evidence="6 7">
    <name type="scientific">Azohydromonas lata</name>
    <dbReference type="NCBI Taxonomy" id="45677"/>
    <lineage>
        <taxon>Bacteria</taxon>
        <taxon>Pseudomonadati</taxon>
        <taxon>Pseudomonadota</taxon>
        <taxon>Betaproteobacteria</taxon>
        <taxon>Burkholderiales</taxon>
        <taxon>Sphaerotilaceae</taxon>
        <taxon>Azohydromonas</taxon>
    </lineage>
</organism>
<name>A0ABU5II75_9BURK</name>
<dbReference type="Gene3D" id="3.40.50.2300">
    <property type="match status" value="1"/>
</dbReference>
<dbReference type="SUPFAM" id="SSF52172">
    <property type="entry name" value="CheY-like"/>
    <property type="match status" value="1"/>
</dbReference>
<reference evidence="6 7" key="1">
    <citation type="submission" date="2023-11" db="EMBL/GenBank/DDBJ databases">
        <title>Draft genome of Azohydromonas lata strain H1 (DSM1123), a polyhydroxyalkanoate producer.</title>
        <authorList>
            <person name="Traversa D."/>
            <person name="D'Addabbo P."/>
            <person name="Pazzani C."/>
            <person name="Manzari C."/>
            <person name="Chiara M."/>
            <person name="Scrascia M."/>
        </authorList>
    </citation>
    <scope>NUCLEOTIDE SEQUENCE [LARGE SCALE GENOMIC DNA]</scope>
    <source>
        <strain evidence="6 7">H1</strain>
    </source>
</reference>
<gene>
    <name evidence="6" type="ORF">SM757_19950</name>
</gene>
<dbReference type="InterPro" id="IPR001789">
    <property type="entry name" value="Sig_transdc_resp-reg_receiver"/>
</dbReference>
<feature type="modified residue" description="4-aspartylphosphate" evidence="4">
    <location>
        <position position="73"/>
    </location>
</feature>
<keyword evidence="3" id="KW-0804">Transcription</keyword>
<dbReference type="PANTHER" id="PTHR43214">
    <property type="entry name" value="TWO-COMPONENT RESPONSE REGULATOR"/>
    <property type="match status" value="1"/>
</dbReference>
<keyword evidence="7" id="KW-1185">Reference proteome</keyword>
<dbReference type="InterPro" id="IPR039420">
    <property type="entry name" value="WalR-like"/>
</dbReference>
<evidence type="ECO:0000259" key="5">
    <source>
        <dbReference type="PROSITE" id="PS50110"/>
    </source>
</evidence>
<accession>A0ABU5II75</accession>
<dbReference type="PANTHER" id="PTHR43214:SF41">
    <property type="entry name" value="NITRATE_NITRITE RESPONSE REGULATOR PROTEIN NARP"/>
    <property type="match status" value="1"/>
</dbReference>
<dbReference type="Pfam" id="PF00072">
    <property type="entry name" value="Response_reg"/>
    <property type="match status" value="1"/>
</dbReference>
<keyword evidence="2" id="KW-0238">DNA-binding</keyword>
<dbReference type="Proteomes" id="UP001293718">
    <property type="component" value="Unassembled WGS sequence"/>
</dbReference>
<dbReference type="PROSITE" id="PS50110">
    <property type="entry name" value="RESPONSE_REGULATORY"/>
    <property type="match status" value="1"/>
</dbReference>
<sequence>METIASAPANASKSVPARFVSVLVVDDQPGLRLGLTLLIDAERPRLRSVGSAANGEQALALARQLQPDVVLLDVNLGHEDGLALIPLLQGIAPCCRVLVLTSMADEQVAQRARRLGAHGFMLKTAPATELLEQLVSLARRG</sequence>
<dbReference type="CDD" id="cd17535">
    <property type="entry name" value="REC_NarL-like"/>
    <property type="match status" value="1"/>
</dbReference>
<dbReference type="EMBL" id="JAXOJX010000035">
    <property type="protein sequence ID" value="MDZ5458860.1"/>
    <property type="molecule type" value="Genomic_DNA"/>
</dbReference>
<protein>
    <submittedName>
        <fullName evidence="6">Response regulator transcription factor</fullName>
    </submittedName>
</protein>
<comment type="caution">
    <text evidence="6">The sequence shown here is derived from an EMBL/GenBank/DDBJ whole genome shotgun (WGS) entry which is preliminary data.</text>
</comment>
<feature type="domain" description="Response regulatory" evidence="5">
    <location>
        <begin position="21"/>
        <end position="138"/>
    </location>
</feature>
<proteinExistence type="predicted"/>
<evidence type="ECO:0000256" key="3">
    <source>
        <dbReference type="ARBA" id="ARBA00023163"/>
    </source>
</evidence>
<keyword evidence="1" id="KW-0805">Transcription regulation</keyword>
<evidence type="ECO:0000313" key="6">
    <source>
        <dbReference type="EMBL" id="MDZ5458860.1"/>
    </source>
</evidence>